<dbReference type="Proteomes" id="UP000244162">
    <property type="component" value="Unassembled WGS sequence"/>
</dbReference>
<dbReference type="AlphaFoldDB" id="A0A2T5G1N2"/>
<dbReference type="PIRSF" id="PIRSF032038">
    <property type="entry name" value="UCP023238"/>
    <property type="match status" value="1"/>
</dbReference>
<proteinExistence type="predicted"/>
<protein>
    <submittedName>
        <fullName evidence="1">Uncharacterized protein</fullName>
    </submittedName>
</protein>
<evidence type="ECO:0000313" key="2">
    <source>
        <dbReference type="Proteomes" id="UP000244162"/>
    </source>
</evidence>
<evidence type="ECO:0000313" key="1">
    <source>
        <dbReference type="EMBL" id="PTQ13056.1"/>
    </source>
</evidence>
<dbReference type="EMBL" id="NWBU01000004">
    <property type="protein sequence ID" value="PTQ13056.1"/>
    <property type="molecule type" value="Genomic_DNA"/>
</dbReference>
<comment type="caution">
    <text evidence="1">The sequence shown here is derived from an EMBL/GenBank/DDBJ whole genome shotgun (WGS) entry which is preliminary data.</text>
</comment>
<reference evidence="1 2" key="1">
    <citation type="submission" date="2017-09" db="EMBL/GenBank/DDBJ databases">
        <title>Sphingomonas panjinensis sp.nov., isolated from oil-contaminated soil.</title>
        <authorList>
            <person name="Wang L."/>
            <person name="Chen L."/>
        </authorList>
    </citation>
    <scope>NUCLEOTIDE SEQUENCE [LARGE SCALE GENOMIC DNA]</scope>
    <source>
        <strain evidence="1 2">FW-11</strain>
    </source>
</reference>
<accession>A0A2T5G1N2</accession>
<keyword evidence="2" id="KW-1185">Reference proteome</keyword>
<dbReference type="InterPro" id="IPR016987">
    <property type="entry name" value="UCP023238"/>
</dbReference>
<gene>
    <name evidence="1" type="ORF">CLG96_02640</name>
</gene>
<organism evidence="1 2">
    <name type="scientific">Sphingomonas oleivorans</name>
    <dbReference type="NCBI Taxonomy" id="1735121"/>
    <lineage>
        <taxon>Bacteria</taxon>
        <taxon>Pseudomonadati</taxon>
        <taxon>Pseudomonadota</taxon>
        <taxon>Alphaproteobacteria</taxon>
        <taxon>Sphingomonadales</taxon>
        <taxon>Sphingomonadaceae</taxon>
        <taxon>Sphingomonas</taxon>
    </lineage>
</organism>
<sequence length="165" mass="17927">MIILPITAATSAAAPKASALTALTNCRAIAENEARLACYDAAAAELDTAANKKDILVLDREDVRETRRSLFGFALPRVPLFGARDDNEEKVEDIEEITAKIRGARSLGYGKWQIVLEDGATWSTTEAVARREPKGGSTVVIRRKSMGSYMMKIDGDQGVRAKRDG</sequence>
<name>A0A2T5G1N2_9SPHN</name>